<organism evidence="14">
    <name type="scientific">Trichoplusia ni</name>
    <name type="common">Cabbage looper</name>
    <dbReference type="NCBI Taxonomy" id="7111"/>
    <lineage>
        <taxon>Eukaryota</taxon>
        <taxon>Metazoa</taxon>
        <taxon>Ecdysozoa</taxon>
        <taxon>Arthropoda</taxon>
        <taxon>Hexapoda</taxon>
        <taxon>Insecta</taxon>
        <taxon>Pterygota</taxon>
        <taxon>Neoptera</taxon>
        <taxon>Endopterygota</taxon>
        <taxon>Lepidoptera</taxon>
        <taxon>Glossata</taxon>
        <taxon>Ditrysia</taxon>
        <taxon>Noctuoidea</taxon>
        <taxon>Noctuidae</taxon>
        <taxon>Plusiinae</taxon>
        <taxon>Trichoplusia</taxon>
    </lineage>
</organism>
<keyword evidence="7" id="KW-0378">Hydrolase</keyword>
<accession>Q699Z2</accession>
<dbReference type="PANTHER" id="PTHR11705">
    <property type="entry name" value="PROTEASE FAMILY M14 CARBOXYPEPTIDASE A,B"/>
    <property type="match status" value="1"/>
</dbReference>
<dbReference type="PROSITE" id="PS52035">
    <property type="entry name" value="PEPTIDASE_M14"/>
    <property type="match status" value="1"/>
</dbReference>
<dbReference type="EMBL" id="AY512674">
    <property type="protein sequence ID" value="AAS82583.1"/>
    <property type="molecule type" value="mRNA"/>
</dbReference>
<evidence type="ECO:0000256" key="5">
    <source>
        <dbReference type="ARBA" id="ARBA00022723"/>
    </source>
</evidence>
<dbReference type="AlphaFoldDB" id="Q699Z2"/>
<dbReference type="InterPro" id="IPR000834">
    <property type="entry name" value="Peptidase_M14"/>
</dbReference>
<dbReference type="SMART" id="SM00631">
    <property type="entry name" value="Zn_pept"/>
    <property type="match status" value="1"/>
</dbReference>
<evidence type="ECO:0000256" key="11">
    <source>
        <dbReference type="PROSITE-ProRule" id="PRU01379"/>
    </source>
</evidence>
<evidence type="ECO:0000256" key="10">
    <source>
        <dbReference type="ARBA" id="ARBA00023157"/>
    </source>
</evidence>
<dbReference type="InterPro" id="IPR036990">
    <property type="entry name" value="M14A-like_propep"/>
</dbReference>
<evidence type="ECO:0000256" key="7">
    <source>
        <dbReference type="ARBA" id="ARBA00022801"/>
    </source>
</evidence>
<dbReference type="GO" id="GO:0006508">
    <property type="term" value="P:proteolysis"/>
    <property type="evidence" value="ECO:0007669"/>
    <property type="project" value="UniProtKB-KW"/>
</dbReference>
<dbReference type="SMR" id="Q699Z2"/>
<evidence type="ECO:0000256" key="2">
    <source>
        <dbReference type="ARBA" id="ARBA00005988"/>
    </source>
</evidence>
<evidence type="ECO:0000256" key="1">
    <source>
        <dbReference type="ARBA" id="ARBA00001947"/>
    </source>
</evidence>
<feature type="chain" id="PRO_5004270083" evidence="12">
    <location>
        <begin position="17"/>
        <end position="431"/>
    </location>
</feature>
<feature type="domain" description="Peptidase M14" evidence="13">
    <location>
        <begin position="120"/>
        <end position="421"/>
    </location>
</feature>
<sequence length="431" mass="48199">MRSLLVFCLCLYGVWAKHEVYDGSAVYEVSVNDVNEIKFINQLENELFVDVWSHAMPGRPGQVLVPKDKRDQYESALKDFGLTYKVVQEDVRKQLELEDRLLAAAAARSSKNSSRLSFDTIHTYDEVDAYLEELGKTYPDVVTVVVAGNSIEGRPIKYLRISTTDFQDTSKPIVMMQSLLHAREWITLPATLYAIQKLVIDVTESDLLQEIDWIILPVANPDGYSWTHTNSRFWRKNRATGFMVGDFCAGVDLNRNFDIHWSTASSGSVCSDTFHGRGPFSEPETKAIHDVLAIYGSRVALYLDIHSFGSMILFGYGNGVLPSNALTINLVGVNMAQAIDRVKWPQNRNYIVGNIAHVLYDASGGASDYAMVAGAPLSYTFELPAFNNNHNTLNGFLVDPAFIEQAGFETWEGIKVGARAAASYFRNRNYV</sequence>
<feature type="active site" description="Proton donor/acceptor" evidence="11">
    <location>
        <position position="382"/>
    </location>
</feature>
<dbReference type="SUPFAM" id="SSF53187">
    <property type="entry name" value="Zn-dependent exopeptidases"/>
    <property type="match status" value="1"/>
</dbReference>
<evidence type="ECO:0000259" key="13">
    <source>
        <dbReference type="PROSITE" id="PS52035"/>
    </source>
</evidence>
<dbReference type="SUPFAM" id="SSF54897">
    <property type="entry name" value="Protease propeptides/inhibitors"/>
    <property type="match status" value="1"/>
</dbReference>
<dbReference type="FunFam" id="3.40.630.10:FF:000084">
    <property type="entry name" value="Carboxypeptidase B2"/>
    <property type="match status" value="1"/>
</dbReference>
<evidence type="ECO:0000313" key="14">
    <source>
        <dbReference type="EMBL" id="AAS82583.1"/>
    </source>
</evidence>
<proteinExistence type="evidence at transcript level"/>
<dbReference type="Gene3D" id="3.40.630.10">
    <property type="entry name" value="Zn peptidases"/>
    <property type="match status" value="1"/>
</dbReference>
<dbReference type="InterPro" id="IPR003146">
    <property type="entry name" value="M14A_act_pep"/>
</dbReference>
<dbReference type="GO" id="GO:0004181">
    <property type="term" value="F:metallocarboxypeptidase activity"/>
    <property type="evidence" value="ECO:0007669"/>
    <property type="project" value="InterPro"/>
</dbReference>
<feature type="signal peptide" evidence="12">
    <location>
        <begin position="1"/>
        <end position="16"/>
    </location>
</feature>
<dbReference type="GO" id="GO:0008270">
    <property type="term" value="F:zinc ion binding"/>
    <property type="evidence" value="ECO:0007669"/>
    <property type="project" value="InterPro"/>
</dbReference>
<reference evidence="14" key="1">
    <citation type="journal article" date="2004" name="Insect Biochem. Mol. Biol.">
        <title>Characterization and cDNA cloning of midgut carboxypeptidases from Trichoplusia ni.</title>
        <authorList>
            <person name="Wang P."/>
            <person name="Li G."/>
            <person name="Kain W."/>
        </authorList>
    </citation>
    <scope>NUCLEOTIDE SEQUENCE</scope>
</reference>
<keyword evidence="4" id="KW-0645">Protease</keyword>
<comment type="similarity">
    <text evidence="2 11">Belongs to the peptidase M14 family.</text>
</comment>
<dbReference type="PANTHER" id="PTHR11705:SF140">
    <property type="entry name" value="FI02848P-RELATED"/>
    <property type="match status" value="1"/>
</dbReference>
<protein>
    <submittedName>
        <fullName evidence="14">Midgut carboxypeptidase A1</fullName>
    </submittedName>
</protein>
<evidence type="ECO:0000256" key="9">
    <source>
        <dbReference type="ARBA" id="ARBA00023049"/>
    </source>
</evidence>
<dbReference type="MEROPS" id="M14.024"/>
<evidence type="ECO:0000256" key="3">
    <source>
        <dbReference type="ARBA" id="ARBA00022645"/>
    </source>
</evidence>
<dbReference type="Pfam" id="PF00246">
    <property type="entry name" value="Peptidase_M14"/>
    <property type="match status" value="1"/>
</dbReference>
<dbReference type="Gene3D" id="3.30.70.340">
    <property type="entry name" value="Metallocarboxypeptidase-like"/>
    <property type="match status" value="1"/>
</dbReference>
<name>Q699Z2_TRINI</name>
<evidence type="ECO:0000256" key="6">
    <source>
        <dbReference type="ARBA" id="ARBA00022729"/>
    </source>
</evidence>
<keyword evidence="8" id="KW-0862">Zinc</keyword>
<evidence type="ECO:0000256" key="8">
    <source>
        <dbReference type="ARBA" id="ARBA00022833"/>
    </source>
</evidence>
<keyword evidence="3 14" id="KW-0121">Carboxypeptidase</keyword>
<comment type="cofactor">
    <cofactor evidence="1">
        <name>Zn(2+)</name>
        <dbReference type="ChEBI" id="CHEBI:29105"/>
    </cofactor>
</comment>
<keyword evidence="10" id="KW-1015">Disulfide bond</keyword>
<keyword evidence="9" id="KW-0482">Metalloprotease</keyword>
<evidence type="ECO:0000256" key="12">
    <source>
        <dbReference type="SAM" id="SignalP"/>
    </source>
</evidence>
<keyword evidence="5" id="KW-0479">Metal-binding</keyword>
<dbReference type="PRINTS" id="PR00765">
    <property type="entry name" value="CRBOXYPTASEA"/>
</dbReference>
<dbReference type="GO" id="GO:0005615">
    <property type="term" value="C:extracellular space"/>
    <property type="evidence" value="ECO:0007669"/>
    <property type="project" value="TreeGrafter"/>
</dbReference>
<dbReference type="Pfam" id="PF02244">
    <property type="entry name" value="Propep_M14"/>
    <property type="match status" value="1"/>
</dbReference>
<evidence type="ECO:0000256" key="4">
    <source>
        <dbReference type="ARBA" id="ARBA00022670"/>
    </source>
</evidence>
<keyword evidence="6 12" id="KW-0732">Signal</keyword>